<evidence type="ECO:0008006" key="4">
    <source>
        <dbReference type="Google" id="ProtNLM"/>
    </source>
</evidence>
<feature type="transmembrane region" description="Helical" evidence="1">
    <location>
        <begin position="102"/>
        <end position="125"/>
    </location>
</feature>
<dbReference type="PIRSF" id="PIRSF037259">
    <property type="entry name" value="EcsB_ABC"/>
    <property type="match status" value="1"/>
</dbReference>
<dbReference type="RefSeq" id="WP_075527012.1">
    <property type="nucleotide sequence ID" value="NZ_CP017560.1"/>
</dbReference>
<dbReference type="AlphaFoldDB" id="A0A1D8JDX4"/>
<sequence>MNNFREMWGARFFDYMREFQKYMQYIFTGHLAIVLVFTIGAGGYAYSEWLKEVSVDFPAAILTALVISGALVYSPPVTLLKPADIVFFLPLETQLPHYLGKALKWSTFSQIPLPLVLYIVALPLLSATETATGAVLLWLAVFIVVLKWLFVETEFSVHYARAGVGVWTDRLIRFVIATVFIYLWLSPYLYLILIPAVVMGIYMAYWRKQKMQKPFPYDHFITLEQNRMMRFYRFANYFTDVPHLKGAISRRRWLGFMMQSPTFGRTKSQQFLIRRTFFRTDDIFWLWVRLTVIAMFGTYFISIPIALLIFVGALAFASSIQLIYALRSGDEFRMDMLFPEPPIARRSAIQQTVRGVQWIQALFIMMIGLFAFGWSMTVVMLFLIIIIVSEFTIRSTKEKE</sequence>
<keyword evidence="1" id="KW-1133">Transmembrane helix</keyword>
<dbReference type="Pfam" id="PF05975">
    <property type="entry name" value="EcsB"/>
    <property type="match status" value="1"/>
</dbReference>
<protein>
    <recommendedName>
        <fullName evidence="4">Protein EcsB</fullName>
    </recommendedName>
</protein>
<keyword evidence="3" id="KW-1185">Reference proteome</keyword>
<reference evidence="2 3" key="1">
    <citation type="submission" date="2016-09" db="EMBL/GenBank/DDBJ databases">
        <title>Complete genome sequence of the Lysinibacillus sphaericus LMG 22257, a specie of Bacillus with ureolytic activity that can effectively biodeposit calcium carbonate.</title>
        <authorList>
            <person name="Yan W."/>
        </authorList>
    </citation>
    <scope>NUCLEOTIDE SEQUENCE [LARGE SCALE GENOMIC DNA]</scope>
    <source>
        <strain evidence="2 3">LMG 22257</strain>
    </source>
</reference>
<feature type="transmembrane region" description="Helical" evidence="1">
    <location>
        <begin position="307"/>
        <end position="326"/>
    </location>
</feature>
<accession>A0A1D8JDX4</accession>
<evidence type="ECO:0000313" key="2">
    <source>
        <dbReference type="EMBL" id="AOV06888.1"/>
    </source>
</evidence>
<keyword evidence="1" id="KW-0472">Membrane</keyword>
<feature type="transmembrane region" description="Helical" evidence="1">
    <location>
        <begin position="25"/>
        <end position="47"/>
    </location>
</feature>
<keyword evidence="1" id="KW-0812">Transmembrane</keyword>
<evidence type="ECO:0000313" key="3">
    <source>
        <dbReference type="Proteomes" id="UP000185746"/>
    </source>
</evidence>
<dbReference type="GO" id="GO:0016020">
    <property type="term" value="C:membrane"/>
    <property type="evidence" value="ECO:0007669"/>
    <property type="project" value="InterPro"/>
</dbReference>
<dbReference type="InterPro" id="IPR010288">
    <property type="entry name" value="EcsB_ABC"/>
</dbReference>
<dbReference type="KEGG" id="surl:BI350_04425"/>
<feature type="transmembrane region" description="Helical" evidence="1">
    <location>
        <begin position="59"/>
        <end position="81"/>
    </location>
</feature>
<name>A0A1D8JDX4_9BACL</name>
<gene>
    <name evidence="2" type="ORF">BI350_04425</name>
</gene>
<feature type="transmembrane region" description="Helical" evidence="1">
    <location>
        <begin position="188"/>
        <end position="206"/>
    </location>
</feature>
<evidence type="ECO:0000256" key="1">
    <source>
        <dbReference type="SAM" id="Phobius"/>
    </source>
</evidence>
<feature type="transmembrane region" description="Helical" evidence="1">
    <location>
        <begin position="131"/>
        <end position="150"/>
    </location>
</feature>
<feature type="transmembrane region" description="Helical" evidence="1">
    <location>
        <begin position="283"/>
        <end position="301"/>
    </location>
</feature>
<proteinExistence type="predicted"/>
<dbReference type="EMBL" id="CP017560">
    <property type="protein sequence ID" value="AOV06888.1"/>
    <property type="molecule type" value="Genomic_DNA"/>
</dbReference>
<feature type="transmembrane region" description="Helical" evidence="1">
    <location>
        <begin position="361"/>
        <end position="388"/>
    </location>
</feature>
<dbReference type="Proteomes" id="UP000185746">
    <property type="component" value="Chromosome"/>
</dbReference>
<organism evidence="2 3">
    <name type="scientific">Sporosarcina ureilytica</name>
    <dbReference type="NCBI Taxonomy" id="298596"/>
    <lineage>
        <taxon>Bacteria</taxon>
        <taxon>Bacillati</taxon>
        <taxon>Bacillota</taxon>
        <taxon>Bacilli</taxon>
        <taxon>Bacillales</taxon>
        <taxon>Caryophanaceae</taxon>
        <taxon>Sporosarcina</taxon>
    </lineage>
</organism>